<dbReference type="RefSeq" id="WP_138322999.1">
    <property type="nucleotide sequence ID" value="NZ_CP040463.1"/>
</dbReference>
<gene>
    <name evidence="1" type="ORF">FE773_02570</name>
</gene>
<sequence length="228" mass="26365">MITEVREAMLLNTLVFETLGQPEKEREFKLKSLKKWGFDLVFGKKDGEDAFFGVEEGKKVGDKFNKDDVEYEVKEILEKLPKNKKMFAKIEMVEGRAYLYVYLREDDIDTPILYIPAGEVLLAFLKKHKFIKIIEAIRNIGSAANLVKKHGDEGKPVSFEELPPVARRFLRDAKKIEKEMGFGRVALAYFGENKSGEARYWLEWMVPTIALFDEKISEKIDKALAEFK</sequence>
<evidence type="ECO:0000313" key="2">
    <source>
        <dbReference type="Proteomes" id="UP000306825"/>
    </source>
</evidence>
<dbReference type="NCBIfam" id="TIGR00703">
    <property type="entry name" value="TIGR00703 family protein"/>
    <property type="match status" value="1"/>
</dbReference>
<name>A0ABX5V750_9BACT</name>
<keyword evidence="2" id="KW-1185">Reference proteome</keyword>
<dbReference type="HAMAP" id="MF_00264">
    <property type="entry name" value="UPF0128"/>
    <property type="match status" value="1"/>
</dbReference>
<dbReference type="InterPro" id="IPR005266">
    <property type="entry name" value="UPF0128"/>
</dbReference>
<proteinExistence type="inferred from homology"/>
<organism evidence="1 2">
    <name type="scientific">Caminibacter mediatlanticus TB-2</name>
    <dbReference type="NCBI Taxonomy" id="391592"/>
    <lineage>
        <taxon>Bacteria</taxon>
        <taxon>Pseudomonadati</taxon>
        <taxon>Campylobacterota</taxon>
        <taxon>Epsilonproteobacteria</taxon>
        <taxon>Nautiliales</taxon>
        <taxon>Nautiliaceae</taxon>
        <taxon>Caminibacter</taxon>
    </lineage>
</organism>
<reference evidence="1 2" key="1">
    <citation type="submission" date="2019-05" db="EMBL/GenBank/DDBJ databases">
        <title>A comparative analysis of the Nautiliaceae.</title>
        <authorList>
            <person name="Grosche A."/>
            <person name="Smedile F."/>
            <person name="Vetriani C."/>
        </authorList>
    </citation>
    <scope>NUCLEOTIDE SEQUENCE [LARGE SCALE GENOMIC DNA]</scope>
    <source>
        <strain evidence="1 2">TB-2</strain>
    </source>
</reference>
<evidence type="ECO:0000313" key="1">
    <source>
        <dbReference type="EMBL" id="QCT94097.1"/>
    </source>
</evidence>
<dbReference type="Proteomes" id="UP000306825">
    <property type="component" value="Chromosome"/>
</dbReference>
<dbReference type="Pfam" id="PF03673">
    <property type="entry name" value="UPF0128"/>
    <property type="match status" value="1"/>
</dbReference>
<accession>A0ABX5V750</accession>
<protein>
    <submittedName>
        <fullName evidence="1">TIGR00703 family protein</fullName>
    </submittedName>
</protein>
<dbReference type="EMBL" id="CP040463">
    <property type="protein sequence ID" value="QCT94097.1"/>
    <property type="molecule type" value="Genomic_DNA"/>
</dbReference>